<dbReference type="EMBL" id="LT629792">
    <property type="protein sequence ID" value="SDT85572.1"/>
    <property type="molecule type" value="Genomic_DNA"/>
</dbReference>
<evidence type="ECO:0008006" key="3">
    <source>
        <dbReference type="Google" id="ProtNLM"/>
    </source>
</evidence>
<accession>A0ABY0V4X8</accession>
<protein>
    <recommendedName>
        <fullName evidence="3">DUF2892 domain-containing protein</fullName>
    </recommendedName>
</protein>
<evidence type="ECO:0000313" key="1">
    <source>
        <dbReference type="EMBL" id="SDT85572.1"/>
    </source>
</evidence>
<reference evidence="1 2" key="1">
    <citation type="submission" date="2016-10" db="EMBL/GenBank/DDBJ databases">
        <authorList>
            <person name="Varghese N."/>
            <person name="Submissions S."/>
        </authorList>
    </citation>
    <scope>NUCLEOTIDE SEQUENCE [LARGE SCALE GENOMIC DNA]</scope>
    <source>
        <strain evidence="1 2">DSM 9169</strain>
    </source>
</reference>
<dbReference type="Proteomes" id="UP000198976">
    <property type="component" value="Chromosome I"/>
</dbReference>
<organism evidence="1 2">
    <name type="scientific">Schaalia radingae</name>
    <dbReference type="NCBI Taxonomy" id="131110"/>
    <lineage>
        <taxon>Bacteria</taxon>
        <taxon>Bacillati</taxon>
        <taxon>Actinomycetota</taxon>
        <taxon>Actinomycetes</taxon>
        <taxon>Actinomycetales</taxon>
        <taxon>Actinomycetaceae</taxon>
        <taxon>Schaalia</taxon>
    </lineage>
</organism>
<keyword evidence="2" id="KW-1185">Reference proteome</keyword>
<sequence>MTCDCHDHDCSTSTDVGGSSAFGRIEQALSDPRKLGYVALMSGGTLAWYAMPDFVRSRPVRGVLKAGLLGGITAALASMFSCEDHRAFVGNCDEEGACACCNGDASCEGKSCNCGENDGCGCGKGQDGCACGKGKGKCGCGSDEGAAAAGERTVPLIDKDQAGPLDPNRTLEPEPHKECDCQSDGSCGCTGNRHHDGQHCDHDQCGCSTEHHRHGDHRSGHHQALDTLQETLQENPALIGAAVGITAVTTAATVWIEKTIFRRGENRRAAGKRCAHTDLAALMAALFAGMETAHVSGLLSSRQDAHCPHDCEDCGR</sequence>
<gene>
    <name evidence="1" type="ORF">SAMN04489714_0103</name>
</gene>
<name>A0ABY0V4X8_9ACTO</name>
<evidence type="ECO:0000313" key="2">
    <source>
        <dbReference type="Proteomes" id="UP000198976"/>
    </source>
</evidence>
<proteinExistence type="predicted"/>